<dbReference type="CDD" id="cd09274">
    <property type="entry name" value="RNase_HI_RT_Ty3"/>
    <property type="match status" value="1"/>
</dbReference>
<evidence type="ECO:0000256" key="6">
    <source>
        <dbReference type="ARBA" id="ARBA00023268"/>
    </source>
</evidence>
<evidence type="ECO:0000256" key="4">
    <source>
        <dbReference type="ARBA" id="ARBA00022722"/>
    </source>
</evidence>
<reference evidence="10" key="2">
    <citation type="submission" date="2015-08" db="UniProtKB">
        <authorList>
            <consortium name="WormBaseParasite"/>
        </authorList>
    </citation>
    <scope>IDENTIFICATION</scope>
</reference>
<dbReference type="Gene3D" id="3.10.10.10">
    <property type="entry name" value="HIV Type 1 Reverse Transcriptase, subunit A, domain 1"/>
    <property type="match status" value="1"/>
</dbReference>
<feature type="domain" description="Integrase catalytic" evidence="8">
    <location>
        <begin position="1154"/>
        <end position="1311"/>
    </location>
</feature>
<evidence type="ECO:0000313" key="9">
    <source>
        <dbReference type="Proteomes" id="UP000035680"/>
    </source>
</evidence>
<evidence type="ECO:0000256" key="1">
    <source>
        <dbReference type="ARBA" id="ARBA00012493"/>
    </source>
</evidence>
<dbReference type="Pfam" id="PF08284">
    <property type="entry name" value="RVP_2"/>
    <property type="match status" value="1"/>
</dbReference>
<dbReference type="SUPFAM" id="SSF56672">
    <property type="entry name" value="DNA/RNA polymerases"/>
    <property type="match status" value="1"/>
</dbReference>
<dbReference type="Gene3D" id="3.30.70.270">
    <property type="match status" value="2"/>
</dbReference>
<dbReference type="InterPro" id="IPR043502">
    <property type="entry name" value="DNA/RNA_pol_sf"/>
</dbReference>
<keyword evidence="9" id="KW-1185">Reference proteome</keyword>
<evidence type="ECO:0000256" key="3">
    <source>
        <dbReference type="ARBA" id="ARBA00022695"/>
    </source>
</evidence>
<dbReference type="Pfam" id="PF17919">
    <property type="entry name" value="RT_RNaseH_2"/>
    <property type="match status" value="1"/>
</dbReference>
<organism evidence="9 10">
    <name type="scientific">Strongyloides venezuelensis</name>
    <name type="common">Threadworm</name>
    <dbReference type="NCBI Taxonomy" id="75913"/>
    <lineage>
        <taxon>Eukaryota</taxon>
        <taxon>Metazoa</taxon>
        <taxon>Ecdysozoa</taxon>
        <taxon>Nematoda</taxon>
        <taxon>Chromadorea</taxon>
        <taxon>Rhabditida</taxon>
        <taxon>Tylenchina</taxon>
        <taxon>Panagrolaimomorpha</taxon>
        <taxon>Strongyloidoidea</taxon>
        <taxon>Strongyloididae</taxon>
        <taxon>Strongyloides</taxon>
    </lineage>
</organism>
<dbReference type="Gene3D" id="3.30.420.10">
    <property type="entry name" value="Ribonuclease H-like superfamily/Ribonuclease H"/>
    <property type="match status" value="1"/>
</dbReference>
<reference evidence="9" key="1">
    <citation type="submission" date="2014-07" db="EMBL/GenBank/DDBJ databases">
        <authorList>
            <person name="Martin A.A"/>
            <person name="De Silva N."/>
        </authorList>
    </citation>
    <scope>NUCLEOTIDE SEQUENCE</scope>
</reference>
<keyword evidence="5" id="KW-0378">Hydrolase</keyword>
<keyword evidence="2" id="KW-0808">Transferase</keyword>
<protein>
    <recommendedName>
        <fullName evidence="1">RNA-directed DNA polymerase</fullName>
        <ecNumber evidence="1">2.7.7.49</ecNumber>
    </recommendedName>
</protein>
<dbReference type="STRING" id="75913.A0A0K0FZC3"/>
<dbReference type="Proteomes" id="UP000035680">
    <property type="component" value="Unassembled WGS sequence"/>
</dbReference>
<dbReference type="InterPro" id="IPR050951">
    <property type="entry name" value="Retrovirus_Pol_polyprotein"/>
</dbReference>
<dbReference type="Pfam" id="PF00078">
    <property type="entry name" value="RVT_1"/>
    <property type="match status" value="1"/>
</dbReference>
<dbReference type="SUPFAM" id="SSF50630">
    <property type="entry name" value="Acid proteases"/>
    <property type="match status" value="1"/>
</dbReference>
<dbReference type="InterPro" id="IPR012337">
    <property type="entry name" value="RNaseH-like_sf"/>
</dbReference>
<dbReference type="WBParaSite" id="SVE_1780000.1">
    <property type="protein sequence ID" value="SVE_1780000.1"/>
    <property type="gene ID" value="SVE_1780000"/>
</dbReference>
<sequence>MYYKKIPIAQHTLEEELILIQIKAIVKVYLGEENCKNLNFSDLFIVTQRYHHNEKELPKKVFQYLVDHEYVEQNKKTPLTRITSNSDTSSTFTTETTQLIKFPLTTDIHLPISTLTSTIPLVPKEGITKSINMATNPAVNSTYCFSLAVPIFDHYKSERTISHYVSELETAFMLDNVMEERKKIAILQARTIPHTRILLPTPTNNQTYQAYVDECKLTFPDTLSCQNALNKYLHFNLNFDNFETSIRSFIRIADIALKDTFPAQKEASIRTKLMEMFIHDQDLWSWIRDNDDPFNSLIEDLIIRRQQNLARKKALQRNFGPRRLNSSNSFIINSNTNPNNTLHCTHCQYTNHTAENCHRKRQGHPPGDYTKKNVQIKTEALPNSITTSNVRKINVINDYSHDGLIKRAALLNQSPITVMFDTGANCSVISRKLAQSLELKTNVIPRTIITGGSYTPYYEVEEPLKFNVDGQELSIKDDCYMASTNLSGFDMILGNVHLKKLGAIIDTSDQTVTYKKPILALQFTLIPNNKEKETSLHIKYKEKYPNLEPLDEYDCGSSIGTAPLQDFSFVPNDSANQKWKFYQTQPTADEDYSISQLLQYNIIERSNAFEVLPKYMLIKRDSQGKPKSYFDSNGVERTKLRFVLDARRLNEKTRFMNYAPPTLLNIFAKMTRFDYASKLDLHCGFWQIQLPISDRHHFSFTHRGTTYQFQRLVMGAKNSPMIFQRQMEQIFEDIVKEDTKSRFLIYQDDLLLITQGGEEHHLYMLEKILDTLEKKNCKLNIEKCELLRKELTFLSWKFDGVSASPSPTSVAKYINSKLPKTKGALYATLQAYNYFRTAISDYTTRTHDLYKLSYGNKKDIIKWTPDLTQKFQNITNYIIQEPKIYLPLQESVFYLHTDASQHGLGGCLSQKDINEQVYPIGFISIPLKPTKKHRSATYLELLAIKKTLELFSPLLVGSTLQIYTDHRPLTHLISTSISPRFIDLIESIMSYNVNIQYLNGPNNQTADWLSRLHTINHMDLRKRVPKVNFENTNTRSLKEWQDMDISLQEAPIDKEGQPIFKRKEDIVVTNDVDEKPVIPNVDELHKHILKEIHDKNGHFCTTKILKQINKHFYWPKARTILNSYIQQCIPCQRTNITPEKFLTPPESDSSEWKEKLQEWEVLAADCCGPLSMTTQGNKHYIVFIDIYTKYIYTAALPNLESNTINLHIDKLIAAFGRFKILRTDGARYFISDTFKNHLQTYNTDLSVATAGNSRGNCYAERAIRTISAIITKLQITLPDKEWDELLPLAVQSYNQSPGPEGIPQERLFKRVCYSPLFDILKIPNQQRERMHEFQNVINKQFEENKPRTVYVKEKRLSKFQPAYSEPATLIGSDNTTGIIKKATKRISTRKLRHLKGWKS</sequence>
<dbReference type="GO" id="GO:0004519">
    <property type="term" value="F:endonuclease activity"/>
    <property type="evidence" value="ECO:0007669"/>
    <property type="project" value="UniProtKB-KW"/>
</dbReference>
<dbReference type="InterPro" id="IPR000477">
    <property type="entry name" value="RT_dom"/>
</dbReference>
<dbReference type="SUPFAM" id="SSF53098">
    <property type="entry name" value="Ribonuclease H-like"/>
    <property type="match status" value="1"/>
</dbReference>
<keyword evidence="6" id="KW-0511">Multifunctional enzyme</keyword>
<dbReference type="GO" id="GO:0042575">
    <property type="term" value="C:DNA polymerase complex"/>
    <property type="evidence" value="ECO:0007669"/>
    <property type="project" value="UniProtKB-ARBA"/>
</dbReference>
<accession>A0A0K0FZC3</accession>
<evidence type="ECO:0000256" key="5">
    <source>
        <dbReference type="ARBA" id="ARBA00022759"/>
    </source>
</evidence>
<evidence type="ECO:0000259" key="7">
    <source>
        <dbReference type="PROSITE" id="PS50878"/>
    </source>
</evidence>
<dbReference type="Gene3D" id="1.10.340.70">
    <property type="match status" value="1"/>
</dbReference>
<evidence type="ECO:0000259" key="8">
    <source>
        <dbReference type="PROSITE" id="PS50994"/>
    </source>
</evidence>
<dbReference type="InterPro" id="IPR043128">
    <property type="entry name" value="Rev_trsase/Diguanyl_cyclase"/>
</dbReference>
<evidence type="ECO:0000313" key="10">
    <source>
        <dbReference type="WBParaSite" id="SVE_1780000.1"/>
    </source>
</evidence>
<feature type="domain" description="Reverse transcriptase" evidence="7">
    <location>
        <begin position="598"/>
        <end position="798"/>
    </location>
</feature>
<proteinExistence type="predicted"/>
<dbReference type="GO" id="GO:0003964">
    <property type="term" value="F:RNA-directed DNA polymerase activity"/>
    <property type="evidence" value="ECO:0007669"/>
    <property type="project" value="UniProtKB-EC"/>
</dbReference>
<dbReference type="InterPro" id="IPR036397">
    <property type="entry name" value="RNaseH_sf"/>
</dbReference>
<keyword evidence="3" id="KW-0548">Nucleotidyltransferase</keyword>
<dbReference type="GO" id="GO:0015074">
    <property type="term" value="P:DNA integration"/>
    <property type="evidence" value="ECO:0007669"/>
    <property type="project" value="InterPro"/>
</dbReference>
<dbReference type="PANTHER" id="PTHR37984:SF5">
    <property type="entry name" value="PROTEIN NYNRIN-LIKE"/>
    <property type="match status" value="1"/>
</dbReference>
<evidence type="ECO:0000256" key="2">
    <source>
        <dbReference type="ARBA" id="ARBA00022679"/>
    </source>
</evidence>
<dbReference type="Gene3D" id="2.40.70.10">
    <property type="entry name" value="Acid Proteases"/>
    <property type="match status" value="1"/>
</dbReference>
<dbReference type="EC" id="2.7.7.49" evidence="1"/>
<keyword evidence="5" id="KW-0255">Endonuclease</keyword>
<dbReference type="InterPro" id="IPR041588">
    <property type="entry name" value="Integrase_H2C2"/>
</dbReference>
<dbReference type="InterPro" id="IPR021109">
    <property type="entry name" value="Peptidase_aspartic_dom_sf"/>
</dbReference>
<dbReference type="Pfam" id="PF17921">
    <property type="entry name" value="Integrase_H2C2"/>
    <property type="match status" value="1"/>
</dbReference>
<dbReference type="PANTHER" id="PTHR37984">
    <property type="entry name" value="PROTEIN CBG26694"/>
    <property type="match status" value="1"/>
</dbReference>
<keyword evidence="4" id="KW-0540">Nuclease</keyword>
<dbReference type="InterPro" id="IPR041577">
    <property type="entry name" value="RT_RNaseH_2"/>
</dbReference>
<dbReference type="InterPro" id="IPR001584">
    <property type="entry name" value="Integrase_cat-core"/>
</dbReference>
<dbReference type="CDD" id="cd01647">
    <property type="entry name" value="RT_LTR"/>
    <property type="match status" value="1"/>
</dbReference>
<dbReference type="PROSITE" id="PS50878">
    <property type="entry name" value="RT_POL"/>
    <property type="match status" value="1"/>
</dbReference>
<name>A0A0K0FZC3_STRVS</name>
<dbReference type="PROSITE" id="PS50994">
    <property type="entry name" value="INTEGRASE"/>
    <property type="match status" value="1"/>
</dbReference>
<dbReference type="GO" id="GO:0003676">
    <property type="term" value="F:nucleic acid binding"/>
    <property type="evidence" value="ECO:0007669"/>
    <property type="project" value="InterPro"/>
</dbReference>
<dbReference type="CDD" id="cd00303">
    <property type="entry name" value="retropepsin_like"/>
    <property type="match status" value="1"/>
</dbReference>